<sequence>MKLEKESILWGIEHIFKDSDTDLFPKPEEIKIIYSDKENIANELASIDISNYSWKPCRRFIIPKTDLSYRVATQLDPLDSILMASIMYQFGNEIEAKRIPKEDKRVFNYRFNPSSDGYFYNDYNSWNQFWNACREKAQTYKFAIYVDIADFYNQIYHHTIENQLISCGLPNPAKKSIMNLLESITQRVSRGIPIGPHSVHLLAEMSLIPVDNSLLTRGIDFCRYSDDIVMFCDDPIRAKKLVYEIATILDKQQRLILQNQKTKIYSSADFITHCDKNLKDNPINKLEEEITEVLREYTAGGYGAIRAKMIPDEKMKLFSEQNIEQLLNKYLQQDEPNYSRIRWLFRRISLIGTPNAIGYVSRNFDNLIPAISDISRYFISVANKQNKKMYDVGEELIKLMDTDIFKVNDFFQISILSLFANTVHFNHIQKIISKYNTSSENIKREVILCANVSKQTDWLRELKEDHPRLDVWSQRAFLIACSNFPADEKKFYLQGIKSKLSSEDILENLLIKWAKSS</sequence>
<dbReference type="InterPro" id="IPR043502">
    <property type="entry name" value="DNA/RNA_pol_sf"/>
</dbReference>
<evidence type="ECO:0000313" key="3">
    <source>
        <dbReference type="Proteomes" id="UP001589854"/>
    </source>
</evidence>
<proteinExistence type="predicted"/>
<keyword evidence="2" id="KW-0808">Transferase</keyword>
<keyword evidence="2" id="KW-0548">Nucleotidyltransferase</keyword>
<accession>A0ABV6GIK6</accession>
<dbReference type="SUPFAM" id="SSF56672">
    <property type="entry name" value="DNA/RNA polymerases"/>
    <property type="match status" value="1"/>
</dbReference>
<comment type="caution">
    <text evidence="2">The sequence shown here is derived from an EMBL/GenBank/DDBJ whole genome shotgun (WGS) entry which is preliminary data.</text>
</comment>
<protein>
    <submittedName>
        <fullName evidence="2">RNA-directed DNA polymerase</fullName>
    </submittedName>
</protein>
<feature type="domain" description="Reverse transcriptase" evidence="1">
    <location>
        <begin position="43"/>
        <end position="290"/>
    </location>
</feature>
<keyword evidence="2" id="KW-0695">RNA-directed DNA polymerase</keyword>
<dbReference type="Proteomes" id="UP001589854">
    <property type="component" value="Unassembled WGS sequence"/>
</dbReference>
<organism evidence="2 3">
    <name type="scientific">Metabacillus herbersteinensis</name>
    <dbReference type="NCBI Taxonomy" id="283816"/>
    <lineage>
        <taxon>Bacteria</taxon>
        <taxon>Bacillati</taxon>
        <taxon>Bacillota</taxon>
        <taxon>Bacilli</taxon>
        <taxon>Bacillales</taxon>
        <taxon>Bacillaceae</taxon>
        <taxon>Metabacillus</taxon>
    </lineage>
</organism>
<keyword evidence="3" id="KW-1185">Reference proteome</keyword>
<evidence type="ECO:0000259" key="1">
    <source>
        <dbReference type="PROSITE" id="PS50878"/>
    </source>
</evidence>
<dbReference type="Pfam" id="PF00078">
    <property type="entry name" value="RVT_1"/>
    <property type="match status" value="1"/>
</dbReference>
<dbReference type="CDD" id="cd01646">
    <property type="entry name" value="RT_Bac_retron_I"/>
    <property type="match status" value="1"/>
</dbReference>
<dbReference type="GO" id="GO:0003964">
    <property type="term" value="F:RNA-directed DNA polymerase activity"/>
    <property type="evidence" value="ECO:0007669"/>
    <property type="project" value="UniProtKB-KW"/>
</dbReference>
<evidence type="ECO:0000313" key="2">
    <source>
        <dbReference type="EMBL" id="MFC0273231.1"/>
    </source>
</evidence>
<dbReference type="RefSeq" id="WP_378936329.1">
    <property type="nucleotide sequence ID" value="NZ_JBHLVO010000018.1"/>
</dbReference>
<name>A0ABV6GIK6_9BACI</name>
<dbReference type="InterPro" id="IPR000477">
    <property type="entry name" value="RT_dom"/>
</dbReference>
<reference evidence="2 3" key="1">
    <citation type="submission" date="2024-09" db="EMBL/GenBank/DDBJ databases">
        <authorList>
            <person name="Sun Q."/>
            <person name="Mori K."/>
        </authorList>
    </citation>
    <scope>NUCLEOTIDE SEQUENCE [LARGE SCALE GENOMIC DNA]</scope>
    <source>
        <strain evidence="2 3">CCM 7228</strain>
    </source>
</reference>
<dbReference type="PANTHER" id="PTHR34047">
    <property type="entry name" value="NUCLEAR INTRON MATURASE 1, MITOCHONDRIAL-RELATED"/>
    <property type="match status" value="1"/>
</dbReference>
<dbReference type="PANTHER" id="PTHR34047:SF8">
    <property type="entry name" value="PROTEIN YKFC"/>
    <property type="match status" value="1"/>
</dbReference>
<dbReference type="EMBL" id="JBHLVO010000018">
    <property type="protein sequence ID" value="MFC0273231.1"/>
    <property type="molecule type" value="Genomic_DNA"/>
</dbReference>
<gene>
    <name evidence="2" type="ORF">ACFFIX_17625</name>
</gene>
<dbReference type="PROSITE" id="PS50878">
    <property type="entry name" value="RT_POL"/>
    <property type="match status" value="1"/>
</dbReference>
<dbReference type="InterPro" id="IPR051083">
    <property type="entry name" value="GrpII_Intron_Splice-Mob/Def"/>
</dbReference>